<dbReference type="SUPFAM" id="SSF48208">
    <property type="entry name" value="Six-hairpin glycosidases"/>
    <property type="match status" value="1"/>
</dbReference>
<protein>
    <recommendedName>
        <fullName evidence="1">GH15-like domain-containing protein</fullName>
    </recommendedName>
</protein>
<proteinExistence type="predicted"/>
<dbReference type="EMBL" id="VSSQ01134227">
    <property type="protein sequence ID" value="MPN59795.1"/>
    <property type="molecule type" value="Genomic_DNA"/>
</dbReference>
<organism evidence="2">
    <name type="scientific">bioreactor metagenome</name>
    <dbReference type="NCBI Taxonomy" id="1076179"/>
    <lineage>
        <taxon>unclassified sequences</taxon>
        <taxon>metagenomes</taxon>
        <taxon>ecological metagenomes</taxon>
    </lineage>
</organism>
<dbReference type="InterPro" id="IPR011613">
    <property type="entry name" value="GH15-like"/>
</dbReference>
<name>A0A645J7W2_9ZZZZ</name>
<accession>A0A645J7W2</accession>
<evidence type="ECO:0000313" key="2">
    <source>
        <dbReference type="EMBL" id="MPN59795.1"/>
    </source>
</evidence>
<sequence length="54" mass="6275">MISYSNHLGLYSEDLDFQSKRQLGNFPQAYSHLALINTAVLFSEEKRLSQFIRP</sequence>
<feature type="domain" description="GH15-like" evidence="1">
    <location>
        <begin position="3"/>
        <end position="39"/>
    </location>
</feature>
<dbReference type="Pfam" id="PF00723">
    <property type="entry name" value="Glyco_hydro_15"/>
    <property type="match status" value="1"/>
</dbReference>
<dbReference type="AlphaFoldDB" id="A0A645J7W2"/>
<reference evidence="2" key="1">
    <citation type="submission" date="2019-08" db="EMBL/GenBank/DDBJ databases">
        <authorList>
            <person name="Kucharzyk K."/>
            <person name="Murdoch R.W."/>
            <person name="Higgins S."/>
            <person name="Loffler F."/>
        </authorList>
    </citation>
    <scope>NUCLEOTIDE SEQUENCE</scope>
</reference>
<gene>
    <name evidence="2" type="ORF">SDC9_207517</name>
</gene>
<evidence type="ECO:0000259" key="1">
    <source>
        <dbReference type="Pfam" id="PF00723"/>
    </source>
</evidence>
<dbReference type="Gene3D" id="1.50.10.10">
    <property type="match status" value="1"/>
</dbReference>
<comment type="caution">
    <text evidence="2">The sequence shown here is derived from an EMBL/GenBank/DDBJ whole genome shotgun (WGS) entry which is preliminary data.</text>
</comment>
<dbReference type="InterPro" id="IPR012341">
    <property type="entry name" value="6hp_glycosidase-like_sf"/>
</dbReference>
<dbReference type="GO" id="GO:0005975">
    <property type="term" value="P:carbohydrate metabolic process"/>
    <property type="evidence" value="ECO:0007669"/>
    <property type="project" value="InterPro"/>
</dbReference>
<dbReference type="InterPro" id="IPR008928">
    <property type="entry name" value="6-hairpin_glycosidase_sf"/>
</dbReference>